<evidence type="ECO:0000259" key="2">
    <source>
        <dbReference type="Pfam" id="PF13649"/>
    </source>
</evidence>
<dbReference type="Pfam" id="PF13649">
    <property type="entry name" value="Methyltransf_25"/>
    <property type="match status" value="1"/>
</dbReference>
<feature type="domain" description="Methyltransferase" evidence="2">
    <location>
        <begin position="44"/>
        <end position="136"/>
    </location>
</feature>
<keyword evidence="3" id="KW-0489">Methyltransferase</keyword>
<evidence type="ECO:0000256" key="1">
    <source>
        <dbReference type="ARBA" id="ARBA00022679"/>
    </source>
</evidence>
<protein>
    <submittedName>
        <fullName evidence="3">Methyltransferase family protein</fullName>
    </submittedName>
</protein>
<comment type="caution">
    <text evidence="3">The sequence shown here is derived from an EMBL/GenBank/DDBJ whole genome shotgun (WGS) entry which is preliminary data.</text>
</comment>
<dbReference type="GO" id="GO:0032259">
    <property type="term" value="P:methylation"/>
    <property type="evidence" value="ECO:0007669"/>
    <property type="project" value="UniProtKB-KW"/>
</dbReference>
<reference evidence="3 4" key="1">
    <citation type="submission" date="2018-04" db="EMBL/GenBank/DDBJ databases">
        <title>Genomic Encyclopedia of Type Strains, Phase IV (KMG-IV): sequencing the most valuable type-strain genomes for metagenomic binning, comparative biology and taxonomic classification.</title>
        <authorList>
            <person name="Goeker M."/>
        </authorList>
    </citation>
    <scope>NUCLEOTIDE SEQUENCE [LARGE SCALE GENOMIC DNA]</scope>
    <source>
        <strain evidence="3 4">DSM 104150</strain>
    </source>
</reference>
<accession>A0A318EAW9</accession>
<dbReference type="AlphaFoldDB" id="A0A318EAW9"/>
<dbReference type="InterPro" id="IPR029063">
    <property type="entry name" value="SAM-dependent_MTases_sf"/>
</dbReference>
<dbReference type="PANTHER" id="PTHR43861">
    <property type="entry name" value="TRANS-ACONITATE 2-METHYLTRANSFERASE-RELATED"/>
    <property type="match status" value="1"/>
</dbReference>
<sequence>MTDRSARFWNRIAERYARQPVADEASYRRKLDITRQYLRVDTDVFEFGCGTGSTALAHAPHVHQIEAIDVSPKMIAIARDKAAAAGIENVRFICAGIADFTPGNRPDVVLGLSILHLLPDRDDAIAKVYGLLKPGGRFVTSTACLADMPIHYRLLGVVLPLGALLGVLPTVRVFSEQELADSLVASGFDIEHRWRPARDKAAFIVARKPE</sequence>
<proteinExistence type="predicted"/>
<dbReference type="CDD" id="cd02440">
    <property type="entry name" value="AdoMet_MTases"/>
    <property type="match status" value="1"/>
</dbReference>
<keyword evidence="1 3" id="KW-0808">Transferase</keyword>
<dbReference type="Proteomes" id="UP000248330">
    <property type="component" value="Unassembled WGS sequence"/>
</dbReference>
<dbReference type="Gene3D" id="3.40.50.150">
    <property type="entry name" value="Vaccinia Virus protein VP39"/>
    <property type="match status" value="1"/>
</dbReference>
<dbReference type="InterPro" id="IPR041698">
    <property type="entry name" value="Methyltransf_25"/>
</dbReference>
<dbReference type="GO" id="GO:0008168">
    <property type="term" value="F:methyltransferase activity"/>
    <property type="evidence" value="ECO:0007669"/>
    <property type="project" value="UniProtKB-KW"/>
</dbReference>
<dbReference type="SUPFAM" id="SSF53335">
    <property type="entry name" value="S-adenosyl-L-methionine-dependent methyltransferases"/>
    <property type="match status" value="1"/>
</dbReference>
<gene>
    <name evidence="3" type="ORF">C8D93_103303</name>
</gene>
<name>A0A318EAW9_9GAMM</name>
<organism evidence="3 4">
    <name type="scientific">Sinimarinibacterium flocculans</name>
    <dbReference type="NCBI Taxonomy" id="985250"/>
    <lineage>
        <taxon>Bacteria</taxon>
        <taxon>Pseudomonadati</taxon>
        <taxon>Pseudomonadota</taxon>
        <taxon>Gammaproteobacteria</taxon>
        <taxon>Nevskiales</taxon>
        <taxon>Nevskiaceae</taxon>
        <taxon>Sinimarinibacterium</taxon>
    </lineage>
</organism>
<evidence type="ECO:0000313" key="4">
    <source>
        <dbReference type="Proteomes" id="UP000248330"/>
    </source>
</evidence>
<keyword evidence="4" id="KW-1185">Reference proteome</keyword>
<dbReference type="OrthoDB" id="5642573at2"/>
<dbReference type="EMBL" id="QICN01000003">
    <property type="protein sequence ID" value="PXV69727.1"/>
    <property type="molecule type" value="Genomic_DNA"/>
</dbReference>
<evidence type="ECO:0000313" key="3">
    <source>
        <dbReference type="EMBL" id="PXV69727.1"/>
    </source>
</evidence>